<organism evidence="2 3">
    <name type="scientific">Caulobacter segnis</name>
    <dbReference type="NCBI Taxonomy" id="88688"/>
    <lineage>
        <taxon>Bacteria</taxon>
        <taxon>Pseudomonadati</taxon>
        <taxon>Pseudomonadota</taxon>
        <taxon>Alphaproteobacteria</taxon>
        <taxon>Caulobacterales</taxon>
        <taxon>Caulobacteraceae</taxon>
        <taxon>Caulobacter</taxon>
    </lineage>
</organism>
<dbReference type="PANTHER" id="PTHR48207:SF3">
    <property type="entry name" value="SUCCINATE--HYDROXYMETHYLGLUTARATE COA-TRANSFERASE"/>
    <property type="match status" value="1"/>
</dbReference>
<keyword evidence="1" id="KW-0808">Transferase</keyword>
<dbReference type="PANTHER" id="PTHR48207">
    <property type="entry name" value="SUCCINATE--HYDROXYMETHYLGLUTARATE COA-TRANSFERASE"/>
    <property type="match status" value="1"/>
</dbReference>
<dbReference type="EMBL" id="CP027850">
    <property type="protein sequence ID" value="AVQ02520.1"/>
    <property type="molecule type" value="Genomic_DNA"/>
</dbReference>
<evidence type="ECO:0000256" key="1">
    <source>
        <dbReference type="ARBA" id="ARBA00022679"/>
    </source>
</evidence>
<dbReference type="InterPro" id="IPR044855">
    <property type="entry name" value="CoA-Trfase_III_dom3_sf"/>
</dbReference>
<reference evidence="2 3" key="1">
    <citation type="journal article" date="2015" name="Biotechnol. Bioeng.">
        <title>Genome sequence and phenotypic characterization of Caulobacter segnis.</title>
        <authorList>
            <person name="Patel S."/>
            <person name="Fletcher B."/>
            <person name="Scott D.C."/>
            <person name="Ely B."/>
        </authorList>
    </citation>
    <scope>NUCLEOTIDE SEQUENCE [LARGE SCALE GENOMIC DNA]</scope>
    <source>
        <strain evidence="2 3">TK0059</strain>
    </source>
</reference>
<dbReference type="Pfam" id="PF02515">
    <property type="entry name" value="CoA_transf_3"/>
    <property type="match status" value="1"/>
</dbReference>
<dbReference type="Gene3D" id="3.40.50.10540">
    <property type="entry name" value="Crotonobetainyl-coa:carnitine coa-transferase, domain 1"/>
    <property type="match status" value="1"/>
</dbReference>
<dbReference type="InterPro" id="IPR023606">
    <property type="entry name" value="CoA-Trfase_III_dom_1_sf"/>
</dbReference>
<dbReference type="InterPro" id="IPR003673">
    <property type="entry name" value="CoA-Trfase_fam_III"/>
</dbReference>
<gene>
    <name evidence="2" type="ORF">B7G68_12095</name>
</gene>
<dbReference type="SUPFAM" id="SSF89796">
    <property type="entry name" value="CoA-transferase family III (CaiB/BaiF)"/>
    <property type="match status" value="1"/>
</dbReference>
<dbReference type="Proteomes" id="UP000240527">
    <property type="component" value="Chromosome"/>
</dbReference>
<proteinExistence type="predicted"/>
<evidence type="ECO:0000313" key="2">
    <source>
        <dbReference type="EMBL" id="AVQ02520.1"/>
    </source>
</evidence>
<sequence length="443" mass="47297">MDEREGVWIPVRLSAFQVDFLQDNAVTDAPADTRPRPLEGLKVIDLTRALAGPYATLLLAGLGATVIKVEDPRGGDLARENSPYVGRDGVSVERRHEDDLSISHLTRARGKYGVSLNLKHPKAREVFADLARDADIVVENFTSGTADRLGVGYAAAKAANPGIIYCSLSGFGAGVSEGSKAMDVLIQALSGAMYTSGGPDDPPVRIGVPMADMLAPVFGVIGVLAALEQRRRTGQGQQVDVSMLGALTSFVAIENWQAMALAGMEARTGLTVQRLSPFGVFRCADGYVSIVAVHEGLARGLFKAMENEALGEDPRFATRDRRVANAKVLEALIEAWSSQLPTDEVVRRLEAQGVPAAPVRHPAEGLHDPRVLARGETMPITHPAYTRDDGLLTSGVPIQFSEGRTGFDQVLPVAVGQHNATIYRELLGYSDEQVEALAQAGAI</sequence>
<accession>A0ABM6THJ8</accession>
<dbReference type="Gene3D" id="3.30.1540.10">
    <property type="entry name" value="formyl-coa transferase, domain 3"/>
    <property type="match status" value="1"/>
</dbReference>
<evidence type="ECO:0000313" key="3">
    <source>
        <dbReference type="Proteomes" id="UP000240527"/>
    </source>
</evidence>
<name>A0ABM6THJ8_9CAUL</name>
<dbReference type="InterPro" id="IPR050483">
    <property type="entry name" value="CoA-transferase_III_domain"/>
</dbReference>
<protein>
    <submittedName>
        <fullName evidence="2">Carnitine dehydratase</fullName>
    </submittedName>
</protein>
<keyword evidence="3" id="KW-1185">Reference proteome</keyword>